<proteinExistence type="predicted"/>
<reference evidence="3 4" key="1">
    <citation type="submission" date="2020-04" db="EMBL/GenBank/DDBJ databases">
        <title>Description of novel Gluconacetobacter.</title>
        <authorList>
            <person name="Sombolestani A."/>
        </authorList>
    </citation>
    <scope>NUCLEOTIDE SEQUENCE [LARGE SCALE GENOMIC DNA]</scope>
    <source>
        <strain evidence="3 4">LMG 27802</strain>
    </source>
</reference>
<accession>A0A7W4K684</accession>
<dbReference type="InterPro" id="IPR002625">
    <property type="entry name" value="Smr_dom"/>
</dbReference>
<evidence type="ECO:0000259" key="2">
    <source>
        <dbReference type="PROSITE" id="PS50828"/>
    </source>
</evidence>
<dbReference type="AlphaFoldDB" id="A0A7W4K684"/>
<protein>
    <submittedName>
        <fullName evidence="3">DNA mismatch repair protein</fullName>
    </submittedName>
</protein>
<evidence type="ECO:0000313" key="3">
    <source>
        <dbReference type="EMBL" id="MBB2201149.1"/>
    </source>
</evidence>
<feature type="region of interest" description="Disordered" evidence="1">
    <location>
        <begin position="25"/>
        <end position="92"/>
    </location>
</feature>
<feature type="compositionally biased region" description="Low complexity" evidence="1">
    <location>
        <begin position="50"/>
        <end position="65"/>
    </location>
</feature>
<evidence type="ECO:0000313" key="4">
    <source>
        <dbReference type="Proteomes" id="UP000578030"/>
    </source>
</evidence>
<organism evidence="3 4">
    <name type="scientific">Gluconacetobacter tumulisoli</name>
    <dbReference type="NCBI Taxonomy" id="1286189"/>
    <lineage>
        <taxon>Bacteria</taxon>
        <taxon>Pseudomonadati</taxon>
        <taxon>Pseudomonadota</taxon>
        <taxon>Alphaproteobacteria</taxon>
        <taxon>Acetobacterales</taxon>
        <taxon>Acetobacteraceae</taxon>
        <taxon>Gluconacetobacter</taxon>
    </lineage>
</organism>
<dbReference type="EMBL" id="JABEQM010000004">
    <property type="protein sequence ID" value="MBB2201149.1"/>
    <property type="molecule type" value="Genomic_DNA"/>
</dbReference>
<evidence type="ECO:0000256" key="1">
    <source>
        <dbReference type="SAM" id="MobiDB-lite"/>
    </source>
</evidence>
<feature type="compositionally biased region" description="Pro residues" evidence="1">
    <location>
        <begin position="72"/>
        <end position="81"/>
    </location>
</feature>
<gene>
    <name evidence="3" type="ORF">HLH28_06060</name>
</gene>
<dbReference type="InterPro" id="IPR036063">
    <property type="entry name" value="Smr_dom_sf"/>
</dbReference>
<dbReference type="SUPFAM" id="SSF160443">
    <property type="entry name" value="SMR domain-like"/>
    <property type="match status" value="1"/>
</dbReference>
<keyword evidence="4" id="KW-1185">Reference proteome</keyword>
<dbReference type="PROSITE" id="PS50828">
    <property type="entry name" value="SMR"/>
    <property type="match status" value="1"/>
</dbReference>
<dbReference type="PANTHER" id="PTHR35562">
    <property type="entry name" value="DNA ENDONUCLEASE SMRA-RELATED"/>
    <property type="match status" value="1"/>
</dbReference>
<name>A0A7W4K684_9PROT</name>
<dbReference type="Pfam" id="PF01713">
    <property type="entry name" value="Smr"/>
    <property type="match status" value="1"/>
</dbReference>
<dbReference type="RefSeq" id="WP_182956107.1">
    <property type="nucleotide sequence ID" value="NZ_JABEQM010000004.1"/>
</dbReference>
<dbReference type="Gene3D" id="3.30.1370.110">
    <property type="match status" value="1"/>
</dbReference>
<sequence>MRRRRILREDEQALWTAFVRGITPLARRDAATVRTPEPTGGPAQSAPATPASRAPGDAARARAPATEGDAFPAPPGRPPGPSYTRVPSNATMEIGVRRPGIDDTSWRSLVSGKLRPTRTLDLHGQNAQTAFLRLHAFLTQARADNTRCVEVITGLGSGQGGGVLRRELPLWLGRSDLRPHILAVVHPHAANQGSVRILLRRPGRH</sequence>
<dbReference type="Proteomes" id="UP000578030">
    <property type="component" value="Unassembled WGS sequence"/>
</dbReference>
<feature type="domain" description="Smr" evidence="2">
    <location>
        <begin position="120"/>
        <end position="200"/>
    </location>
</feature>
<dbReference type="PANTHER" id="PTHR35562:SF2">
    <property type="entry name" value="DNA ENDONUCLEASE SMRA-RELATED"/>
    <property type="match status" value="1"/>
</dbReference>
<comment type="caution">
    <text evidence="3">The sequence shown here is derived from an EMBL/GenBank/DDBJ whole genome shotgun (WGS) entry which is preliminary data.</text>
</comment>